<comment type="similarity">
    <text evidence="3">Belongs to the fascin family.</text>
</comment>
<keyword evidence="9" id="KW-0206">Cytoskeleton</keyword>
<evidence type="ECO:0000256" key="4">
    <source>
        <dbReference type="ARBA" id="ARBA00022490"/>
    </source>
</evidence>
<name>A0A6G0HVI2_LARCR</name>
<proteinExistence type="inferred from homology"/>
<evidence type="ECO:0000259" key="11">
    <source>
        <dbReference type="Pfam" id="PF06268"/>
    </source>
</evidence>
<dbReference type="InterPro" id="IPR039951">
    <property type="entry name" value="TMEM114/TMEM235"/>
</dbReference>
<comment type="caution">
    <text evidence="12">The sequence shown here is derived from an EMBL/GenBank/DDBJ whole genome shotgun (WGS) entry which is preliminary data.</text>
</comment>
<sequence>MPPNGISRALKLQFGLINYENRYLTAEAFGFKVNASGISMKKKQIWTLEHDEQDGQVVFLRSHLGRYLASDKDGKITCGAEKPDPECRFLIVPQSDGRWALQSEPYLRYFGGSADYLSCFAQAIGEQELWAVHLALHPQASLLSVARKRYAHLSASDGEISVDSNIPWGVDSLVTLVYLDGKYSLKTCDSRFLSNDGKLVKENSNATSFTLELKSGKLAFKDCDGKYLTPMGPTGTLKSGRCSKPGKDELFDLEESHPQVVFQAANKRFVSVKQGVSISANQDVETDMETFQMEIDKESKKSMFRTNGGSYWTLVTHGEIQSTATEVEVNTMFDIEWRGQRVALKASNGKYVCTKKNGQLSAVSDTVGDDELFLMKLINRPMLILSGENGFVCHHKNSNTLNANRSVYDIFSLIFNDGAYNVKSVNGKFWYVSSSGLVCSDGEKPEDFFLEFPEHGRIAIKCSSGKYLRGDQGGLLSFSLLAVAIGTDYWYIIDVNKSNHTGSEDLSSHSGLWRINEGANRSSVIPSFTANMSSLSEAERHLLGLHKVVVIMLPLSLVLLVFGWIFGLVSSLASSPKLLAGSASYFLFCSLFTLTGVSIYIKYSNQAMEEFERIVSPENFPNVDVSFGWSLAAAWLSYSLEVAIGLLLMLAARITQMKGHYDSGVAIAIL</sequence>
<keyword evidence="8" id="KW-0009">Actin-binding</keyword>
<dbReference type="Gene3D" id="2.80.10.50">
    <property type="match status" value="4"/>
</dbReference>
<accession>A0A6G0HVI2</accession>
<evidence type="ECO:0000256" key="9">
    <source>
        <dbReference type="ARBA" id="ARBA00023212"/>
    </source>
</evidence>
<gene>
    <name evidence="12" type="ORF">D5F01_LYC18641</name>
</gene>
<evidence type="ECO:0000256" key="5">
    <source>
        <dbReference type="ARBA" id="ARBA00022692"/>
    </source>
</evidence>
<keyword evidence="13" id="KW-1185">Reference proteome</keyword>
<dbReference type="SUPFAM" id="SSF50405">
    <property type="entry name" value="Actin-crosslinking proteins"/>
    <property type="match status" value="4"/>
</dbReference>
<dbReference type="InterPro" id="IPR008999">
    <property type="entry name" value="Actin-crosslinking"/>
</dbReference>
<dbReference type="EMBL" id="REGW02000018">
    <property type="protein sequence ID" value="KAE8283239.1"/>
    <property type="molecule type" value="Genomic_DNA"/>
</dbReference>
<evidence type="ECO:0000256" key="3">
    <source>
        <dbReference type="ARBA" id="ARBA00007415"/>
    </source>
</evidence>
<keyword evidence="6 10" id="KW-1133">Transmembrane helix</keyword>
<dbReference type="Pfam" id="PF06268">
    <property type="entry name" value="Fascin"/>
    <property type="match status" value="3"/>
</dbReference>
<feature type="domain" description="Fascin-like" evidence="11">
    <location>
        <begin position="265"/>
        <end position="374"/>
    </location>
</feature>
<feature type="domain" description="Fascin-like" evidence="11">
    <location>
        <begin position="21"/>
        <end position="132"/>
    </location>
</feature>
<dbReference type="FunFam" id="2.80.10.50:FF:000008">
    <property type="entry name" value="Fascin"/>
    <property type="match status" value="1"/>
</dbReference>
<protein>
    <submittedName>
        <fullName evidence="12">Fascin-2 Retinal fascin</fullName>
    </submittedName>
</protein>
<feature type="transmembrane region" description="Helical" evidence="10">
    <location>
        <begin position="585"/>
        <end position="603"/>
    </location>
</feature>
<evidence type="ECO:0000256" key="8">
    <source>
        <dbReference type="ARBA" id="ARBA00023203"/>
    </source>
</evidence>
<dbReference type="Gene3D" id="1.20.140.150">
    <property type="match status" value="1"/>
</dbReference>
<evidence type="ECO:0000256" key="1">
    <source>
        <dbReference type="ARBA" id="ARBA00004141"/>
    </source>
</evidence>
<dbReference type="GO" id="GO:0005856">
    <property type="term" value="C:cytoskeleton"/>
    <property type="evidence" value="ECO:0007669"/>
    <property type="project" value="UniProtKB-SubCell"/>
</dbReference>
<evidence type="ECO:0000256" key="10">
    <source>
        <dbReference type="SAM" id="Phobius"/>
    </source>
</evidence>
<evidence type="ECO:0000313" key="13">
    <source>
        <dbReference type="Proteomes" id="UP000424527"/>
    </source>
</evidence>
<dbReference type="GO" id="GO:0030674">
    <property type="term" value="F:protein-macromolecule adaptor activity"/>
    <property type="evidence" value="ECO:0007669"/>
    <property type="project" value="InterPro"/>
</dbReference>
<feature type="transmembrane region" description="Helical" evidence="10">
    <location>
        <begin position="627"/>
        <end position="651"/>
    </location>
</feature>
<dbReference type="FunFam" id="2.80.10.50:FF:000010">
    <property type="entry name" value="Fascin"/>
    <property type="match status" value="1"/>
</dbReference>
<dbReference type="InterPro" id="IPR004031">
    <property type="entry name" value="PMP22/EMP/MP20/Claudin"/>
</dbReference>
<keyword evidence="5 10" id="KW-0812">Transmembrane</keyword>
<keyword evidence="4" id="KW-0963">Cytoplasm</keyword>
<dbReference type="Proteomes" id="UP000424527">
    <property type="component" value="Unassembled WGS sequence"/>
</dbReference>
<evidence type="ECO:0000256" key="6">
    <source>
        <dbReference type="ARBA" id="ARBA00022989"/>
    </source>
</evidence>
<evidence type="ECO:0000256" key="7">
    <source>
        <dbReference type="ARBA" id="ARBA00023136"/>
    </source>
</evidence>
<evidence type="ECO:0000313" key="12">
    <source>
        <dbReference type="EMBL" id="KAE8283239.1"/>
    </source>
</evidence>
<reference evidence="12 13" key="1">
    <citation type="submission" date="2019-07" db="EMBL/GenBank/DDBJ databases">
        <title>Chromosome genome assembly for large yellow croaker.</title>
        <authorList>
            <person name="Xiao S."/>
        </authorList>
    </citation>
    <scope>NUCLEOTIDE SEQUENCE [LARGE SCALE GENOMIC DNA]</scope>
    <source>
        <strain evidence="12">JMULYC20181020</strain>
        <tissue evidence="12">Muscle</tissue>
    </source>
</reference>
<dbReference type="FunFam" id="2.80.10.50:FF:000015">
    <property type="entry name" value="Fascin"/>
    <property type="match status" value="1"/>
</dbReference>
<organism evidence="12 13">
    <name type="scientific">Larimichthys crocea</name>
    <name type="common">Large yellow croaker</name>
    <name type="synonym">Pseudosciaena crocea</name>
    <dbReference type="NCBI Taxonomy" id="215358"/>
    <lineage>
        <taxon>Eukaryota</taxon>
        <taxon>Metazoa</taxon>
        <taxon>Chordata</taxon>
        <taxon>Craniata</taxon>
        <taxon>Vertebrata</taxon>
        <taxon>Euteleostomi</taxon>
        <taxon>Actinopterygii</taxon>
        <taxon>Neopterygii</taxon>
        <taxon>Teleostei</taxon>
        <taxon>Neoteleostei</taxon>
        <taxon>Acanthomorphata</taxon>
        <taxon>Eupercaria</taxon>
        <taxon>Sciaenidae</taxon>
        <taxon>Larimichthys</taxon>
    </lineage>
</organism>
<feature type="domain" description="Fascin-like" evidence="11">
    <location>
        <begin position="143"/>
        <end position="253"/>
    </location>
</feature>
<dbReference type="InterPro" id="IPR022768">
    <property type="entry name" value="Fascin-like_dom"/>
</dbReference>
<dbReference type="PANTHER" id="PTHR20516">
    <property type="entry name" value="TRANSMEMBRANE PROTEIN 114/235 FAMILY MEMBER"/>
    <property type="match status" value="1"/>
</dbReference>
<evidence type="ECO:0000256" key="2">
    <source>
        <dbReference type="ARBA" id="ARBA00004245"/>
    </source>
</evidence>
<dbReference type="AlphaFoldDB" id="A0A6G0HVI2"/>
<dbReference type="Pfam" id="PF13903">
    <property type="entry name" value="Claudin_2"/>
    <property type="match status" value="1"/>
</dbReference>
<dbReference type="GO" id="GO:0051015">
    <property type="term" value="F:actin filament binding"/>
    <property type="evidence" value="ECO:0007669"/>
    <property type="project" value="InterPro"/>
</dbReference>
<comment type="subcellular location">
    <subcellularLocation>
        <location evidence="2">Cytoplasm</location>
        <location evidence="2">Cytoskeleton</location>
    </subcellularLocation>
    <subcellularLocation>
        <location evidence="1">Membrane</location>
        <topology evidence="1">Multi-pass membrane protein</topology>
    </subcellularLocation>
</comment>
<keyword evidence="7 10" id="KW-0472">Membrane</keyword>
<feature type="transmembrane region" description="Helical" evidence="10">
    <location>
        <begin position="548"/>
        <end position="573"/>
    </location>
</feature>
<dbReference type="PANTHER" id="PTHR20516:SF1">
    <property type="entry name" value="TRANSMEMBRANE PROTEIN 235"/>
    <property type="match status" value="1"/>
</dbReference>
<dbReference type="GO" id="GO:0016324">
    <property type="term" value="C:apical plasma membrane"/>
    <property type="evidence" value="ECO:0007669"/>
    <property type="project" value="TreeGrafter"/>
</dbReference>